<comment type="caution">
    <text evidence="1">The sequence shown here is derived from an EMBL/GenBank/DDBJ whole genome shotgun (WGS) entry which is preliminary data.</text>
</comment>
<proteinExistence type="predicted"/>
<evidence type="ECO:0000313" key="2">
    <source>
        <dbReference type="Proteomes" id="UP000789396"/>
    </source>
</evidence>
<reference evidence="1" key="1">
    <citation type="submission" date="2021-06" db="EMBL/GenBank/DDBJ databases">
        <authorList>
            <person name="Kallberg Y."/>
            <person name="Tangrot J."/>
            <person name="Rosling A."/>
        </authorList>
    </citation>
    <scope>NUCLEOTIDE SEQUENCE</scope>
    <source>
        <strain evidence="1">IN212</strain>
    </source>
</reference>
<name>A0A9N9KA17_9GLOM</name>
<feature type="non-terminal residue" evidence="1">
    <location>
        <position position="1"/>
    </location>
</feature>
<dbReference type="AlphaFoldDB" id="A0A9N9KA17"/>
<accession>A0A9N9KA17</accession>
<sequence>YELKINNKKEDCDELRFDQISTLCRDWTITEIIWKNSNNYFQRFNYICLKILIPKTIFENYLKTFIYYYFHPSNFIQNVNSGQVCRIEDEFSFIYDLHRNRE</sequence>
<feature type="non-terminal residue" evidence="1">
    <location>
        <position position="102"/>
    </location>
</feature>
<keyword evidence="2" id="KW-1185">Reference proteome</keyword>
<protein>
    <submittedName>
        <fullName evidence="1">14269_t:CDS:1</fullName>
    </submittedName>
</protein>
<gene>
    <name evidence="1" type="ORF">RFULGI_LOCUS19437</name>
</gene>
<organism evidence="1 2">
    <name type="scientific">Racocetra fulgida</name>
    <dbReference type="NCBI Taxonomy" id="60492"/>
    <lineage>
        <taxon>Eukaryota</taxon>
        <taxon>Fungi</taxon>
        <taxon>Fungi incertae sedis</taxon>
        <taxon>Mucoromycota</taxon>
        <taxon>Glomeromycotina</taxon>
        <taxon>Glomeromycetes</taxon>
        <taxon>Diversisporales</taxon>
        <taxon>Gigasporaceae</taxon>
        <taxon>Racocetra</taxon>
    </lineage>
</organism>
<evidence type="ECO:0000313" key="1">
    <source>
        <dbReference type="EMBL" id="CAG8818615.1"/>
    </source>
</evidence>
<dbReference type="Proteomes" id="UP000789396">
    <property type="component" value="Unassembled WGS sequence"/>
</dbReference>
<dbReference type="EMBL" id="CAJVPZ010096126">
    <property type="protein sequence ID" value="CAG8818615.1"/>
    <property type="molecule type" value="Genomic_DNA"/>
</dbReference>